<proteinExistence type="predicted"/>
<dbReference type="STRING" id="518766.Rmar_1562"/>
<name>D0MIZ1_RHOM4</name>
<dbReference type="Proteomes" id="UP000002221">
    <property type="component" value="Chromosome"/>
</dbReference>
<keyword evidence="3" id="KW-1185">Reference proteome</keyword>
<dbReference type="AlphaFoldDB" id="D0MIZ1"/>
<keyword evidence="1" id="KW-0732">Signal</keyword>
<evidence type="ECO:0000256" key="1">
    <source>
        <dbReference type="SAM" id="SignalP"/>
    </source>
</evidence>
<dbReference type="EMBL" id="CP001807">
    <property type="protein sequence ID" value="ACY48449.1"/>
    <property type="molecule type" value="Genomic_DNA"/>
</dbReference>
<sequence length="71" mass="7782">MKRHLRILFLLGSLLAAPIFFSESPSYAQSCHEDGYCQDAGCGDNSTEPCTYMDCGNGTELCMKSKVAIRV</sequence>
<feature type="signal peptide" evidence="1">
    <location>
        <begin position="1"/>
        <end position="28"/>
    </location>
</feature>
<evidence type="ECO:0000313" key="2">
    <source>
        <dbReference type="EMBL" id="ACY48449.1"/>
    </source>
</evidence>
<feature type="chain" id="PRO_5003011400" evidence="1">
    <location>
        <begin position="29"/>
        <end position="71"/>
    </location>
</feature>
<dbReference type="HOGENOM" id="CLU_2737391_0_0_10"/>
<protein>
    <submittedName>
        <fullName evidence="2">Uncharacterized protein</fullName>
    </submittedName>
</protein>
<accession>D0MIZ1</accession>
<organism evidence="2 3">
    <name type="scientific">Rhodothermus marinus (strain ATCC 43812 / DSM 4252 / R-10)</name>
    <name type="common">Rhodothermus obamensis</name>
    <dbReference type="NCBI Taxonomy" id="518766"/>
    <lineage>
        <taxon>Bacteria</taxon>
        <taxon>Pseudomonadati</taxon>
        <taxon>Rhodothermota</taxon>
        <taxon>Rhodothermia</taxon>
        <taxon>Rhodothermales</taxon>
        <taxon>Rhodothermaceae</taxon>
        <taxon>Rhodothermus</taxon>
    </lineage>
</organism>
<evidence type="ECO:0000313" key="3">
    <source>
        <dbReference type="Proteomes" id="UP000002221"/>
    </source>
</evidence>
<reference evidence="2 3" key="1">
    <citation type="journal article" date="2009" name="Stand. Genomic Sci.">
        <title>Complete genome sequence of Rhodothermus marinus type strain (R-10).</title>
        <authorList>
            <person name="Nolan M."/>
            <person name="Tindall B.J."/>
            <person name="Pomrenke H."/>
            <person name="Lapidus A."/>
            <person name="Copeland A."/>
            <person name="Glavina Del Rio T."/>
            <person name="Lucas S."/>
            <person name="Chen F."/>
            <person name="Tice H."/>
            <person name="Cheng J.F."/>
            <person name="Saunders E."/>
            <person name="Han C."/>
            <person name="Bruce D."/>
            <person name="Goodwin L."/>
            <person name="Chain P."/>
            <person name="Pitluck S."/>
            <person name="Ovchinikova G."/>
            <person name="Pati A."/>
            <person name="Ivanova N."/>
            <person name="Mavromatis K."/>
            <person name="Chen A."/>
            <person name="Palaniappan K."/>
            <person name="Land M."/>
            <person name="Hauser L."/>
            <person name="Chang Y.J."/>
            <person name="Jeffries C.D."/>
            <person name="Brettin T."/>
            <person name="Goker M."/>
            <person name="Bristow J."/>
            <person name="Eisen J.A."/>
            <person name="Markowitz V."/>
            <person name="Hugenholtz P."/>
            <person name="Kyrpides N.C."/>
            <person name="Klenk H.P."/>
            <person name="Detter J.C."/>
        </authorList>
    </citation>
    <scope>NUCLEOTIDE SEQUENCE [LARGE SCALE GENOMIC DNA]</scope>
    <source>
        <strain evidence="3">ATCC 43812 / DSM 4252 / R-10</strain>
    </source>
</reference>
<dbReference type="KEGG" id="rmr:Rmar_1562"/>
<gene>
    <name evidence="2" type="ordered locus">Rmar_1562</name>
</gene>